<dbReference type="Proteomes" id="UP000734823">
    <property type="component" value="Unassembled WGS sequence"/>
</dbReference>
<feature type="domain" description="Rhodanese" evidence="3">
    <location>
        <begin position="173"/>
        <end position="281"/>
    </location>
</feature>
<dbReference type="SUPFAM" id="SSF52821">
    <property type="entry name" value="Rhodanese/Cell cycle control phosphatase"/>
    <property type="match status" value="2"/>
</dbReference>
<dbReference type="Pfam" id="PF00581">
    <property type="entry name" value="Rhodanese"/>
    <property type="match status" value="2"/>
</dbReference>
<dbReference type="InterPro" id="IPR001307">
    <property type="entry name" value="Thiosulphate_STrfase_CS"/>
</dbReference>
<dbReference type="SMART" id="SM00450">
    <property type="entry name" value="RHOD"/>
    <property type="match status" value="2"/>
</dbReference>
<dbReference type="InterPro" id="IPR045078">
    <property type="entry name" value="TST/MPST-like"/>
</dbReference>
<dbReference type="Gene3D" id="3.40.250.10">
    <property type="entry name" value="Rhodanese-like domain"/>
    <property type="match status" value="2"/>
</dbReference>
<protein>
    <submittedName>
        <fullName evidence="4">Sulfurtransferase</fullName>
    </submittedName>
</protein>
<organism evidence="4 5">
    <name type="scientific">Actinokineospora xionganensis</name>
    <dbReference type="NCBI Taxonomy" id="2684470"/>
    <lineage>
        <taxon>Bacteria</taxon>
        <taxon>Bacillati</taxon>
        <taxon>Actinomycetota</taxon>
        <taxon>Actinomycetes</taxon>
        <taxon>Pseudonocardiales</taxon>
        <taxon>Pseudonocardiaceae</taxon>
        <taxon>Actinokineospora</taxon>
    </lineage>
</organism>
<dbReference type="PANTHER" id="PTHR11364">
    <property type="entry name" value="THIOSULFATE SULFERTANSFERASE"/>
    <property type="match status" value="1"/>
</dbReference>
<sequence>MAVRQDGGVTALTGPLISAADLLSCLDSADSPVLLDVRWRLGGPPGRQDYVAGHLPGAVYLDLDADLAAAPGDGGRHPLPAPEDLQRVLREAGVRADRRVVAYDSDNGSIAARAWWLLRWAGHEDVAVLDGGYAAWVAAGNPVTTVEATPEGGDIEVRPGGMPVLGADEAADLARDGVLLDARAPERYRGDIEPIDPRAGHVPGARNAPFTEHLRDGGWKPAAELAERFEALGVRPGQPVGAYCGSGVTAASVVLALQASGLTSRERPAALYAGSWSHWCVDPTRPVATGDQPGE</sequence>
<dbReference type="CDD" id="cd01449">
    <property type="entry name" value="TST_Repeat_2"/>
    <property type="match status" value="1"/>
</dbReference>
<dbReference type="PROSITE" id="PS00380">
    <property type="entry name" value="RHODANESE_1"/>
    <property type="match status" value="1"/>
</dbReference>
<dbReference type="PROSITE" id="PS50206">
    <property type="entry name" value="RHODANESE_3"/>
    <property type="match status" value="2"/>
</dbReference>
<dbReference type="CDD" id="cd01448">
    <property type="entry name" value="TST_Repeat_1"/>
    <property type="match status" value="1"/>
</dbReference>
<dbReference type="InterPro" id="IPR036873">
    <property type="entry name" value="Rhodanese-like_dom_sf"/>
</dbReference>
<evidence type="ECO:0000256" key="2">
    <source>
        <dbReference type="ARBA" id="ARBA00022737"/>
    </source>
</evidence>
<accession>A0ABR7L5G5</accession>
<evidence type="ECO:0000313" key="4">
    <source>
        <dbReference type="EMBL" id="MBC6447636.1"/>
    </source>
</evidence>
<keyword evidence="1" id="KW-0808">Transferase</keyword>
<proteinExistence type="predicted"/>
<dbReference type="EMBL" id="JABVED010000005">
    <property type="protein sequence ID" value="MBC6447636.1"/>
    <property type="molecule type" value="Genomic_DNA"/>
</dbReference>
<evidence type="ECO:0000259" key="3">
    <source>
        <dbReference type="PROSITE" id="PS50206"/>
    </source>
</evidence>
<reference evidence="4 5" key="1">
    <citation type="submission" date="2020-06" db="EMBL/GenBank/DDBJ databases">
        <title>Actinokineospora xiongansis sp. nov., isolated from soil of Baiyangdian.</title>
        <authorList>
            <person name="Zhang X."/>
        </authorList>
    </citation>
    <scope>NUCLEOTIDE SEQUENCE [LARGE SCALE GENOMIC DNA]</scope>
    <source>
        <strain evidence="4 5">HBU206404</strain>
    </source>
</reference>
<name>A0ABR7L5G5_9PSEU</name>
<comment type="caution">
    <text evidence="4">The sequence shown here is derived from an EMBL/GenBank/DDBJ whole genome shotgun (WGS) entry which is preliminary data.</text>
</comment>
<dbReference type="InterPro" id="IPR001763">
    <property type="entry name" value="Rhodanese-like_dom"/>
</dbReference>
<evidence type="ECO:0000313" key="5">
    <source>
        <dbReference type="Proteomes" id="UP000734823"/>
    </source>
</evidence>
<gene>
    <name evidence="4" type="ORF">GPZ80_10680</name>
</gene>
<keyword evidence="5" id="KW-1185">Reference proteome</keyword>
<evidence type="ECO:0000256" key="1">
    <source>
        <dbReference type="ARBA" id="ARBA00022679"/>
    </source>
</evidence>
<feature type="domain" description="Rhodanese" evidence="3">
    <location>
        <begin position="28"/>
        <end position="145"/>
    </location>
</feature>
<dbReference type="RefSeq" id="WP_187220160.1">
    <property type="nucleotide sequence ID" value="NZ_JABVED010000005.1"/>
</dbReference>
<dbReference type="PANTHER" id="PTHR11364:SF27">
    <property type="entry name" value="SULFURTRANSFERASE"/>
    <property type="match status" value="1"/>
</dbReference>
<keyword evidence="2" id="KW-0677">Repeat</keyword>